<dbReference type="Proteomes" id="UP000054383">
    <property type="component" value="Unassembled WGS sequence"/>
</dbReference>
<evidence type="ECO:0000256" key="1">
    <source>
        <dbReference type="SAM" id="MobiDB-lite"/>
    </source>
</evidence>
<organism evidence="2 3">
    <name type="scientific">Talaromyces islandicus</name>
    <name type="common">Penicillium islandicum</name>
    <dbReference type="NCBI Taxonomy" id="28573"/>
    <lineage>
        <taxon>Eukaryota</taxon>
        <taxon>Fungi</taxon>
        <taxon>Dikarya</taxon>
        <taxon>Ascomycota</taxon>
        <taxon>Pezizomycotina</taxon>
        <taxon>Eurotiomycetes</taxon>
        <taxon>Eurotiomycetidae</taxon>
        <taxon>Eurotiales</taxon>
        <taxon>Trichocomaceae</taxon>
        <taxon>Talaromyces</taxon>
        <taxon>Talaromyces sect. Islandici</taxon>
    </lineage>
</organism>
<feature type="compositionally biased region" description="Basic and acidic residues" evidence="1">
    <location>
        <begin position="158"/>
        <end position="171"/>
    </location>
</feature>
<reference evidence="2 3" key="1">
    <citation type="submission" date="2015-04" db="EMBL/GenBank/DDBJ databases">
        <authorList>
            <person name="Syromyatnikov M.Y."/>
            <person name="Popov V.N."/>
        </authorList>
    </citation>
    <scope>NUCLEOTIDE SEQUENCE [LARGE SCALE GENOMIC DNA]</scope>
    <source>
        <strain evidence="2">WF-38-12</strain>
    </source>
</reference>
<dbReference type="InterPro" id="IPR022198">
    <property type="entry name" value="DUF3723"/>
</dbReference>
<dbReference type="STRING" id="28573.A0A0U1LYG4"/>
<evidence type="ECO:0000313" key="2">
    <source>
        <dbReference type="EMBL" id="CRG88388.1"/>
    </source>
</evidence>
<proteinExistence type="predicted"/>
<protein>
    <submittedName>
        <fullName evidence="2">Uncharacterized protein</fullName>
    </submittedName>
</protein>
<evidence type="ECO:0000313" key="3">
    <source>
        <dbReference type="Proteomes" id="UP000054383"/>
    </source>
</evidence>
<accession>A0A0U1LYG4</accession>
<dbReference type="AlphaFoldDB" id="A0A0U1LYG4"/>
<name>A0A0U1LYG4_TALIS</name>
<keyword evidence="3" id="KW-1185">Reference proteome</keyword>
<dbReference type="Pfam" id="PF12520">
    <property type="entry name" value="DUF3723"/>
    <property type="match status" value="1"/>
</dbReference>
<sequence>MRALSDQQMNLSSLMGQQSDRHVHLDFPVGQVVCLHGQYRLRAGNEFLVSYERWWTVDLYLNDMSSELQMELADKYSNEAQPNDGEVYRKMPYAAQKGKRQVKAKSQDGDQRAIHRMAVLASQLGFASPQILQMTQQLPDCQLALIATVGKIKGTIGKRSDGGSGKNEKYAKVRGGNGSGNGGSRDSFAVSEDEIVERLEKDLLLELSWWTKTE</sequence>
<gene>
    <name evidence="2" type="ORF">PISL3812_05418</name>
</gene>
<dbReference type="EMBL" id="CVMT01000004">
    <property type="protein sequence ID" value="CRG88388.1"/>
    <property type="molecule type" value="Genomic_DNA"/>
</dbReference>
<dbReference type="OrthoDB" id="4227485at2759"/>
<feature type="region of interest" description="Disordered" evidence="1">
    <location>
        <begin position="156"/>
        <end position="187"/>
    </location>
</feature>